<sequence>MTVSRFLLSSSKYRSTREALALLLPRCVPSNRTQAVRYTKSTKHGKTRHDLNPVFTPPQSESSRSWGAYAVPAVVLGFAGVAAFFHYNDERRAVPKGKFWQTSDCNIKCGDDTCGWRIVDYNSTK</sequence>
<dbReference type="Proteomes" id="UP000242715">
    <property type="component" value="Unassembled WGS sequence"/>
</dbReference>
<evidence type="ECO:0000313" key="4">
    <source>
        <dbReference type="Proteomes" id="UP000242715"/>
    </source>
</evidence>
<dbReference type="AlphaFoldDB" id="A0A2Z6LM68"/>
<keyword evidence="2" id="KW-0812">Transmembrane</keyword>
<reference evidence="4" key="1">
    <citation type="journal article" date="2017" name="Front. Plant Sci.">
        <title>Climate Clever Clovers: New Paradigm to Reduce the Environmental Footprint of Ruminants by Breeding Low Methanogenic Forages Utilizing Haplotype Variation.</title>
        <authorList>
            <person name="Kaur P."/>
            <person name="Appels R."/>
            <person name="Bayer P.E."/>
            <person name="Keeble-Gagnere G."/>
            <person name="Wang J."/>
            <person name="Hirakawa H."/>
            <person name="Shirasawa K."/>
            <person name="Vercoe P."/>
            <person name="Stefanova K."/>
            <person name="Durmic Z."/>
            <person name="Nichols P."/>
            <person name="Revell C."/>
            <person name="Isobe S.N."/>
            <person name="Edwards D."/>
            <person name="Erskine W."/>
        </authorList>
    </citation>
    <scope>NUCLEOTIDE SEQUENCE [LARGE SCALE GENOMIC DNA]</scope>
    <source>
        <strain evidence="4">cv. Daliak</strain>
    </source>
</reference>
<evidence type="ECO:0000313" key="3">
    <source>
        <dbReference type="EMBL" id="GAU19092.1"/>
    </source>
</evidence>
<proteinExistence type="predicted"/>
<name>A0A2Z6LM68_TRISU</name>
<keyword evidence="2" id="KW-1133">Transmembrane helix</keyword>
<dbReference type="EMBL" id="DF973194">
    <property type="protein sequence ID" value="GAU19092.1"/>
    <property type="molecule type" value="Genomic_DNA"/>
</dbReference>
<feature type="transmembrane region" description="Helical" evidence="2">
    <location>
        <begin position="66"/>
        <end position="87"/>
    </location>
</feature>
<keyword evidence="2" id="KW-0472">Membrane</keyword>
<gene>
    <name evidence="3" type="ORF">TSUD_79140</name>
</gene>
<keyword evidence="4" id="KW-1185">Reference proteome</keyword>
<feature type="region of interest" description="Disordered" evidence="1">
    <location>
        <begin position="41"/>
        <end position="64"/>
    </location>
</feature>
<evidence type="ECO:0000256" key="2">
    <source>
        <dbReference type="SAM" id="Phobius"/>
    </source>
</evidence>
<dbReference type="OrthoDB" id="1820988at2759"/>
<organism evidence="3 4">
    <name type="scientific">Trifolium subterraneum</name>
    <name type="common">Subterranean clover</name>
    <dbReference type="NCBI Taxonomy" id="3900"/>
    <lineage>
        <taxon>Eukaryota</taxon>
        <taxon>Viridiplantae</taxon>
        <taxon>Streptophyta</taxon>
        <taxon>Embryophyta</taxon>
        <taxon>Tracheophyta</taxon>
        <taxon>Spermatophyta</taxon>
        <taxon>Magnoliopsida</taxon>
        <taxon>eudicotyledons</taxon>
        <taxon>Gunneridae</taxon>
        <taxon>Pentapetalae</taxon>
        <taxon>rosids</taxon>
        <taxon>fabids</taxon>
        <taxon>Fabales</taxon>
        <taxon>Fabaceae</taxon>
        <taxon>Papilionoideae</taxon>
        <taxon>50 kb inversion clade</taxon>
        <taxon>NPAAA clade</taxon>
        <taxon>Hologalegina</taxon>
        <taxon>IRL clade</taxon>
        <taxon>Trifolieae</taxon>
        <taxon>Trifolium</taxon>
    </lineage>
</organism>
<accession>A0A2Z6LM68</accession>
<evidence type="ECO:0000256" key="1">
    <source>
        <dbReference type="SAM" id="MobiDB-lite"/>
    </source>
</evidence>
<protein>
    <submittedName>
        <fullName evidence="3">Uncharacterized protein</fullName>
    </submittedName>
</protein>